<comment type="caution">
    <text evidence="1">The sequence shown here is derived from an EMBL/GenBank/DDBJ whole genome shotgun (WGS) entry which is preliminary data.</text>
</comment>
<proteinExistence type="predicted"/>
<evidence type="ECO:0000313" key="2">
    <source>
        <dbReference type="Proteomes" id="UP001500893"/>
    </source>
</evidence>
<organism evidence="1 2">
    <name type="scientific">Streptomyces rameus</name>
    <dbReference type="NCBI Taxonomy" id="68261"/>
    <lineage>
        <taxon>Bacteria</taxon>
        <taxon>Bacillati</taxon>
        <taxon>Actinomycetota</taxon>
        <taxon>Actinomycetes</taxon>
        <taxon>Kitasatosporales</taxon>
        <taxon>Streptomycetaceae</taxon>
        <taxon>Streptomyces</taxon>
    </lineage>
</organism>
<sequence>MRAEAEALRDYGKAHGRLAKITADVDRVQSRADGHVLISTGITAEDEAMNRAERVADAYGGYARSTAKPADAERPAVVTVYNVFGDQLLTRRVGGR</sequence>
<dbReference type="Proteomes" id="UP001500893">
    <property type="component" value="Unassembled WGS sequence"/>
</dbReference>
<accession>A0ABP6MM78</accession>
<dbReference type="EMBL" id="BAAAVM010000002">
    <property type="protein sequence ID" value="GAA3119256.1"/>
    <property type="molecule type" value="Genomic_DNA"/>
</dbReference>
<gene>
    <name evidence="1" type="ORF">GCM10010521_03430</name>
</gene>
<name>A0ABP6MM78_9ACTN</name>
<keyword evidence="2" id="KW-1185">Reference proteome</keyword>
<protein>
    <submittedName>
        <fullName evidence="1">Uncharacterized protein</fullName>
    </submittedName>
</protein>
<reference evidence="2" key="1">
    <citation type="journal article" date="2019" name="Int. J. Syst. Evol. Microbiol.">
        <title>The Global Catalogue of Microorganisms (GCM) 10K type strain sequencing project: providing services to taxonomists for standard genome sequencing and annotation.</title>
        <authorList>
            <consortium name="The Broad Institute Genomics Platform"/>
            <consortium name="The Broad Institute Genome Sequencing Center for Infectious Disease"/>
            <person name="Wu L."/>
            <person name="Ma J."/>
        </authorList>
    </citation>
    <scope>NUCLEOTIDE SEQUENCE [LARGE SCALE GENOMIC DNA]</scope>
    <source>
        <strain evidence="2">JCM 11574</strain>
    </source>
</reference>
<dbReference type="RefSeq" id="WP_345046634.1">
    <property type="nucleotide sequence ID" value="NZ_BAAAVM010000002.1"/>
</dbReference>
<evidence type="ECO:0000313" key="1">
    <source>
        <dbReference type="EMBL" id="GAA3119256.1"/>
    </source>
</evidence>